<feature type="compositionally biased region" description="Basic and acidic residues" evidence="1">
    <location>
        <begin position="1"/>
        <end position="18"/>
    </location>
</feature>
<dbReference type="GO" id="GO:0016874">
    <property type="term" value="F:ligase activity"/>
    <property type="evidence" value="ECO:0007669"/>
    <property type="project" value="UniProtKB-KW"/>
</dbReference>
<dbReference type="Proteomes" id="UP000424490">
    <property type="component" value="Chromosome"/>
</dbReference>
<proteinExistence type="predicted"/>
<dbReference type="AlphaFoldDB" id="A0A857A8F4"/>
<evidence type="ECO:0000256" key="1">
    <source>
        <dbReference type="SAM" id="MobiDB-lite"/>
    </source>
</evidence>
<feature type="compositionally biased region" description="Polar residues" evidence="1">
    <location>
        <begin position="19"/>
        <end position="29"/>
    </location>
</feature>
<evidence type="ECO:0000313" key="3">
    <source>
        <dbReference type="Proteomes" id="UP000424490"/>
    </source>
</evidence>
<reference evidence="2 3" key="1">
    <citation type="submission" date="2019-11" db="EMBL/GenBank/DDBJ databases">
        <title>FDA dAtabase for Regulatory Grade micrObial Sequences (FDA-ARGOS): Supporting development and validation of Infectious Disease Dx tests.</title>
        <authorList>
            <person name="Stonesifer R."/>
            <person name="Tallon L."/>
            <person name="Sadzewicz L."/>
            <person name="Vavikolanu K."/>
            <person name="Mehta A."/>
            <person name="Aluvathingal J."/>
            <person name="Nadendla S."/>
            <person name="Myers T."/>
            <person name="Yan Y."/>
            <person name="Sichtig H."/>
        </authorList>
    </citation>
    <scope>NUCLEOTIDE SEQUENCE [LARGE SCALE GENOMIC DNA]</scope>
    <source>
        <strain evidence="2 3">FDAARGOS_732</strain>
    </source>
</reference>
<keyword evidence="2" id="KW-0436">Ligase</keyword>
<accession>A0A857A8F4</accession>
<sequence length="72" mass="7686">MVAGDRRRSAMVAGDRRQTAGSGRPGQQTEGRRWQTVGDLAGPPTQPADASDLPLQQHQRRKGAGYAARAAM</sequence>
<evidence type="ECO:0000313" key="2">
    <source>
        <dbReference type="EMBL" id="QGS11692.1"/>
    </source>
</evidence>
<organism evidence="2 3">
    <name type="scientific">Schaalia odontolytica</name>
    <dbReference type="NCBI Taxonomy" id="1660"/>
    <lineage>
        <taxon>Bacteria</taxon>
        <taxon>Bacillati</taxon>
        <taxon>Actinomycetota</taxon>
        <taxon>Actinomycetes</taxon>
        <taxon>Actinomycetales</taxon>
        <taxon>Actinomycetaceae</taxon>
        <taxon>Schaalia</taxon>
    </lineage>
</organism>
<name>A0A857A8F4_9ACTO</name>
<gene>
    <name evidence="2" type="ORF">FOC40_09940</name>
</gene>
<protein>
    <submittedName>
        <fullName evidence="2">Biotin--acetyl-CoA-carboxylase ligase</fullName>
    </submittedName>
</protein>
<dbReference type="EMBL" id="CP046315">
    <property type="protein sequence ID" value="QGS11692.1"/>
    <property type="molecule type" value="Genomic_DNA"/>
</dbReference>
<feature type="region of interest" description="Disordered" evidence="1">
    <location>
        <begin position="1"/>
        <end position="72"/>
    </location>
</feature>